<comment type="caution">
    <text evidence="2">The sequence shown here is derived from an EMBL/GenBank/DDBJ whole genome shotgun (WGS) entry which is preliminary data.</text>
</comment>
<name>A0ABR1EZ27_9ASCO</name>
<evidence type="ECO:0000256" key="1">
    <source>
        <dbReference type="SAM" id="Phobius"/>
    </source>
</evidence>
<evidence type="ECO:0000313" key="3">
    <source>
        <dbReference type="Proteomes" id="UP001498771"/>
    </source>
</evidence>
<evidence type="ECO:0000313" key="2">
    <source>
        <dbReference type="EMBL" id="KAK7202845.1"/>
    </source>
</evidence>
<keyword evidence="3" id="KW-1185">Reference proteome</keyword>
<dbReference type="EMBL" id="JBBJBU010000015">
    <property type="protein sequence ID" value="KAK7202845.1"/>
    <property type="molecule type" value="Genomic_DNA"/>
</dbReference>
<keyword evidence="1" id="KW-1133">Transmembrane helix</keyword>
<protein>
    <submittedName>
        <fullName evidence="2">Uncharacterized protein</fullName>
    </submittedName>
</protein>
<gene>
    <name evidence="2" type="ORF">BZA70DRAFT_95563</name>
</gene>
<proteinExistence type="predicted"/>
<dbReference type="Proteomes" id="UP001498771">
    <property type="component" value="Unassembled WGS sequence"/>
</dbReference>
<dbReference type="RefSeq" id="XP_064765878.1">
    <property type="nucleotide sequence ID" value="XM_064915564.1"/>
</dbReference>
<dbReference type="GeneID" id="90041076"/>
<organism evidence="2 3">
    <name type="scientific">Myxozyma melibiosi</name>
    <dbReference type="NCBI Taxonomy" id="54550"/>
    <lineage>
        <taxon>Eukaryota</taxon>
        <taxon>Fungi</taxon>
        <taxon>Dikarya</taxon>
        <taxon>Ascomycota</taxon>
        <taxon>Saccharomycotina</taxon>
        <taxon>Lipomycetes</taxon>
        <taxon>Lipomycetales</taxon>
        <taxon>Lipomycetaceae</taxon>
        <taxon>Myxozyma</taxon>
    </lineage>
</organism>
<keyword evidence="1" id="KW-0812">Transmembrane</keyword>
<reference evidence="2 3" key="1">
    <citation type="submission" date="2024-03" db="EMBL/GenBank/DDBJ databases">
        <title>Genome-scale model development and genomic sequencing of the oleaginous clade Lipomyces.</title>
        <authorList>
            <consortium name="Lawrence Berkeley National Laboratory"/>
            <person name="Czajka J.J."/>
            <person name="Han Y."/>
            <person name="Kim J."/>
            <person name="Mondo S.J."/>
            <person name="Hofstad B.A."/>
            <person name="Robles A."/>
            <person name="Haridas S."/>
            <person name="Riley R."/>
            <person name="LaButti K."/>
            <person name="Pangilinan J."/>
            <person name="Andreopoulos W."/>
            <person name="Lipzen A."/>
            <person name="Yan J."/>
            <person name="Wang M."/>
            <person name="Ng V."/>
            <person name="Grigoriev I.V."/>
            <person name="Spatafora J.W."/>
            <person name="Magnuson J.K."/>
            <person name="Baker S.E."/>
            <person name="Pomraning K.R."/>
        </authorList>
    </citation>
    <scope>NUCLEOTIDE SEQUENCE [LARGE SCALE GENOMIC DNA]</scope>
    <source>
        <strain evidence="2 3">Phaff 52-87</strain>
    </source>
</reference>
<feature type="transmembrane region" description="Helical" evidence="1">
    <location>
        <begin position="13"/>
        <end position="30"/>
    </location>
</feature>
<sequence>MLTIFASSCLFDILYLGLIVGFGEVLLLIINTRITFNFVLAIKGLTHRCVHTYVHLRFHFDFPTSLIAWPFTVFSSSVSRTRGNAASSQIDISQITRIRYHTFVIQGLSVSVRCHFAAEMTILEIPYFLYFSSSHSYPVDPSFFPSPTRFELICPSPT</sequence>
<keyword evidence="1" id="KW-0472">Membrane</keyword>
<accession>A0ABR1EZ27</accession>